<dbReference type="Pfam" id="PF00512">
    <property type="entry name" value="HisKA"/>
    <property type="match status" value="1"/>
</dbReference>
<dbReference type="Gene3D" id="6.10.340.10">
    <property type="match status" value="1"/>
</dbReference>
<dbReference type="SUPFAM" id="SSF55874">
    <property type="entry name" value="ATPase domain of HSP90 chaperone/DNA topoisomerase II/histidine kinase"/>
    <property type="match status" value="1"/>
</dbReference>
<keyword evidence="10" id="KW-0067">ATP-binding</keyword>
<dbReference type="Pfam" id="PF00672">
    <property type="entry name" value="HAMP"/>
    <property type="match status" value="1"/>
</dbReference>
<dbReference type="Gene3D" id="1.10.287.130">
    <property type="match status" value="1"/>
</dbReference>
<keyword evidence="11 14" id="KW-1133">Transmembrane helix</keyword>
<evidence type="ECO:0000256" key="3">
    <source>
        <dbReference type="ARBA" id="ARBA00012438"/>
    </source>
</evidence>
<evidence type="ECO:0000313" key="18">
    <source>
        <dbReference type="Proteomes" id="UP000724672"/>
    </source>
</evidence>
<dbReference type="CDD" id="cd00082">
    <property type="entry name" value="HisKA"/>
    <property type="match status" value="1"/>
</dbReference>
<dbReference type="PANTHER" id="PTHR45528:SF1">
    <property type="entry name" value="SENSOR HISTIDINE KINASE CPXA"/>
    <property type="match status" value="1"/>
</dbReference>
<organism evidence="17 18">
    <name type="scientific">Anaeromonas frigoriresistens</name>
    <dbReference type="NCBI Taxonomy" id="2683708"/>
    <lineage>
        <taxon>Bacteria</taxon>
        <taxon>Bacillati</taxon>
        <taxon>Bacillota</taxon>
        <taxon>Tissierellia</taxon>
        <taxon>Tissierellales</taxon>
        <taxon>Thermohalobacteraceae</taxon>
        <taxon>Anaeromonas</taxon>
    </lineage>
</organism>
<evidence type="ECO:0000256" key="11">
    <source>
        <dbReference type="ARBA" id="ARBA00022989"/>
    </source>
</evidence>
<sequence length="690" mass="79762">MDTKLKSFSHSPIIKVIAFVLAIVCFIMGIFNFIEFINRTDGNLGILAEDNYYESRDYFLTLDTVANSLTTLLSEYKSEEEIRAGNTINEDYFKERKYNLFYEWQSNSTNYNPNKSEEENFKVFEKEYKDRIEAQKESQILDDLQNYNMYLNNLDKYNNILYYAKSEESVFKNTSNTNKEYFQSYPSYLIFDNQGIEVHPEDVTENRDFDWIPRSMPYSNSNENKLYIAFTKEYLNPIIEDWKEDKDLATQIVYDMLLLLTAFLLSFIYLIYSIGRKSTDDDIHLNFIDKIFNDIKIVLAGTLIFIWIMIIGNTINDMIYEIIIPITILISTVGFLLVLSLIKHIKNRTFFKYSITYMVFSKLFNFFKDTYNSGSVGVKIVLIVIGYPLLVALTFFMFPVTVGFAAWLALKKVKEFNAIKDGVEKVKDGDLSHEIDVNSKGEFGKLATNINSIADGLNNAVDNELRSERLKTELISNVSHDIRTPLTSIITYVDLLKNENDPQKNEEYIKVIDQKSQRLKVLTDDLFEASKATSGNIPVNYEKIDVLSLLTQGLGELNDRIKESKLQFKITKPKEKVYAKADGKLLWRSIENLLNNVLKYAQSESRVYIDIGELEGNIYLTIKNISAYELNIHPNELMERFKRGDESRHSPGSGLGLSIAKSLIELQKGEFKIEIDGDLFKAILILPKYE</sequence>
<gene>
    <name evidence="17" type="ORF">GOQ27_12690</name>
</gene>
<keyword evidence="13 14" id="KW-0472">Membrane</keyword>
<dbReference type="Pfam" id="PF02518">
    <property type="entry name" value="HATPase_c"/>
    <property type="match status" value="1"/>
</dbReference>
<feature type="transmembrane region" description="Helical" evidence="14">
    <location>
        <begin position="318"/>
        <end position="338"/>
    </location>
</feature>
<evidence type="ECO:0000259" key="16">
    <source>
        <dbReference type="PROSITE" id="PS50885"/>
    </source>
</evidence>
<comment type="catalytic activity">
    <reaction evidence="1">
        <text>ATP + protein L-histidine = ADP + protein N-phospho-L-histidine.</text>
        <dbReference type="EC" id="2.7.13.3"/>
    </reaction>
</comment>
<feature type="transmembrane region" description="Helical" evidence="14">
    <location>
        <begin position="12"/>
        <end position="34"/>
    </location>
</feature>
<keyword evidence="12" id="KW-0902">Two-component regulatory system</keyword>
<evidence type="ECO:0000256" key="14">
    <source>
        <dbReference type="SAM" id="Phobius"/>
    </source>
</evidence>
<dbReference type="SMART" id="SM00388">
    <property type="entry name" value="HisKA"/>
    <property type="match status" value="1"/>
</dbReference>
<evidence type="ECO:0000256" key="6">
    <source>
        <dbReference type="ARBA" id="ARBA00022679"/>
    </source>
</evidence>
<dbReference type="InterPro" id="IPR036890">
    <property type="entry name" value="HATPase_C_sf"/>
</dbReference>
<dbReference type="EC" id="2.7.13.3" evidence="3"/>
<dbReference type="InterPro" id="IPR003594">
    <property type="entry name" value="HATPase_dom"/>
</dbReference>
<evidence type="ECO:0000256" key="4">
    <source>
        <dbReference type="ARBA" id="ARBA00022475"/>
    </source>
</evidence>
<evidence type="ECO:0000256" key="1">
    <source>
        <dbReference type="ARBA" id="ARBA00000085"/>
    </source>
</evidence>
<dbReference type="RefSeq" id="WP_203367250.1">
    <property type="nucleotide sequence ID" value="NZ_WSFT01000048.1"/>
</dbReference>
<keyword evidence="4" id="KW-1003">Cell membrane</keyword>
<dbReference type="GO" id="GO:0005524">
    <property type="term" value="F:ATP binding"/>
    <property type="evidence" value="ECO:0007669"/>
    <property type="project" value="UniProtKB-KW"/>
</dbReference>
<feature type="transmembrane region" description="Helical" evidence="14">
    <location>
        <begin position="252"/>
        <end position="274"/>
    </location>
</feature>
<evidence type="ECO:0000256" key="9">
    <source>
        <dbReference type="ARBA" id="ARBA00022777"/>
    </source>
</evidence>
<name>A0A942UWF1_9FIRM</name>
<dbReference type="SUPFAM" id="SSF158472">
    <property type="entry name" value="HAMP domain-like"/>
    <property type="match status" value="1"/>
</dbReference>
<evidence type="ECO:0000256" key="5">
    <source>
        <dbReference type="ARBA" id="ARBA00022553"/>
    </source>
</evidence>
<proteinExistence type="predicted"/>
<dbReference type="FunFam" id="1.10.287.130:FF:000001">
    <property type="entry name" value="Two-component sensor histidine kinase"/>
    <property type="match status" value="1"/>
</dbReference>
<evidence type="ECO:0000256" key="7">
    <source>
        <dbReference type="ARBA" id="ARBA00022692"/>
    </source>
</evidence>
<dbReference type="PROSITE" id="PS50109">
    <property type="entry name" value="HIS_KIN"/>
    <property type="match status" value="1"/>
</dbReference>
<dbReference type="PANTHER" id="PTHR45528">
    <property type="entry name" value="SENSOR HISTIDINE KINASE CPXA"/>
    <property type="match status" value="1"/>
</dbReference>
<dbReference type="InterPro" id="IPR003661">
    <property type="entry name" value="HisK_dim/P_dom"/>
</dbReference>
<dbReference type="GO" id="GO:0000155">
    <property type="term" value="F:phosphorelay sensor kinase activity"/>
    <property type="evidence" value="ECO:0007669"/>
    <property type="project" value="InterPro"/>
</dbReference>
<evidence type="ECO:0000256" key="8">
    <source>
        <dbReference type="ARBA" id="ARBA00022741"/>
    </source>
</evidence>
<dbReference type="InterPro" id="IPR036097">
    <property type="entry name" value="HisK_dim/P_sf"/>
</dbReference>
<dbReference type="Gene3D" id="3.30.565.10">
    <property type="entry name" value="Histidine kinase-like ATPase, C-terminal domain"/>
    <property type="match status" value="1"/>
</dbReference>
<dbReference type="SMART" id="SM00387">
    <property type="entry name" value="HATPase_c"/>
    <property type="match status" value="1"/>
</dbReference>
<keyword evidence="6" id="KW-0808">Transferase</keyword>
<evidence type="ECO:0000259" key="15">
    <source>
        <dbReference type="PROSITE" id="PS50109"/>
    </source>
</evidence>
<evidence type="ECO:0000256" key="10">
    <source>
        <dbReference type="ARBA" id="ARBA00022840"/>
    </source>
</evidence>
<accession>A0A942UWF1</accession>
<evidence type="ECO:0000313" key="17">
    <source>
        <dbReference type="EMBL" id="MBS4539325.1"/>
    </source>
</evidence>
<feature type="domain" description="HAMP" evidence="16">
    <location>
        <begin position="417"/>
        <end position="462"/>
    </location>
</feature>
<dbReference type="SMART" id="SM00304">
    <property type="entry name" value="HAMP"/>
    <property type="match status" value="1"/>
</dbReference>
<dbReference type="Proteomes" id="UP000724672">
    <property type="component" value="Unassembled WGS sequence"/>
</dbReference>
<dbReference type="SUPFAM" id="SSF47384">
    <property type="entry name" value="Homodimeric domain of signal transducing histidine kinase"/>
    <property type="match status" value="1"/>
</dbReference>
<reference evidence="17" key="1">
    <citation type="submission" date="2019-12" db="EMBL/GenBank/DDBJ databases">
        <title>Clostridiaceae gen. nov. sp. nov., isolated from sediment in Xinjiang, China.</title>
        <authorList>
            <person name="Zhang R."/>
        </authorList>
    </citation>
    <scope>NUCLEOTIDE SEQUENCE</scope>
    <source>
        <strain evidence="17">D2Q-11</strain>
    </source>
</reference>
<comment type="caution">
    <text evidence="17">The sequence shown here is derived from an EMBL/GenBank/DDBJ whole genome shotgun (WGS) entry which is preliminary data.</text>
</comment>
<keyword evidence="9 17" id="KW-0418">Kinase</keyword>
<keyword evidence="18" id="KW-1185">Reference proteome</keyword>
<dbReference type="AlphaFoldDB" id="A0A942UWF1"/>
<comment type="subcellular location">
    <subcellularLocation>
        <location evidence="2">Cell membrane</location>
        <topology evidence="2">Multi-pass membrane protein</topology>
    </subcellularLocation>
</comment>
<feature type="transmembrane region" description="Helical" evidence="14">
    <location>
        <begin position="380"/>
        <end position="410"/>
    </location>
</feature>
<evidence type="ECO:0000256" key="12">
    <source>
        <dbReference type="ARBA" id="ARBA00023012"/>
    </source>
</evidence>
<keyword evidence="5" id="KW-0597">Phosphoprotein</keyword>
<dbReference type="GO" id="GO:0005886">
    <property type="term" value="C:plasma membrane"/>
    <property type="evidence" value="ECO:0007669"/>
    <property type="project" value="UniProtKB-SubCell"/>
</dbReference>
<evidence type="ECO:0000256" key="2">
    <source>
        <dbReference type="ARBA" id="ARBA00004651"/>
    </source>
</evidence>
<evidence type="ECO:0000256" key="13">
    <source>
        <dbReference type="ARBA" id="ARBA00023136"/>
    </source>
</evidence>
<dbReference type="InterPro" id="IPR005467">
    <property type="entry name" value="His_kinase_dom"/>
</dbReference>
<dbReference type="PROSITE" id="PS50885">
    <property type="entry name" value="HAMP"/>
    <property type="match status" value="1"/>
</dbReference>
<feature type="transmembrane region" description="Helical" evidence="14">
    <location>
        <begin position="295"/>
        <end position="312"/>
    </location>
</feature>
<keyword evidence="7 14" id="KW-0812">Transmembrane</keyword>
<protein>
    <recommendedName>
        <fullName evidence="3">histidine kinase</fullName>
        <ecNumber evidence="3">2.7.13.3</ecNumber>
    </recommendedName>
</protein>
<keyword evidence="8" id="KW-0547">Nucleotide-binding</keyword>
<feature type="domain" description="Histidine kinase" evidence="15">
    <location>
        <begin position="477"/>
        <end position="690"/>
    </location>
</feature>
<dbReference type="CDD" id="cd06225">
    <property type="entry name" value="HAMP"/>
    <property type="match status" value="1"/>
</dbReference>
<dbReference type="InterPro" id="IPR003660">
    <property type="entry name" value="HAMP_dom"/>
</dbReference>
<dbReference type="InterPro" id="IPR050398">
    <property type="entry name" value="HssS/ArlS-like"/>
</dbReference>
<dbReference type="EMBL" id="WSFT01000048">
    <property type="protein sequence ID" value="MBS4539325.1"/>
    <property type="molecule type" value="Genomic_DNA"/>
</dbReference>